<dbReference type="Proteomes" id="UP000225706">
    <property type="component" value="Unassembled WGS sequence"/>
</dbReference>
<dbReference type="EMBL" id="LSMT01000356">
    <property type="protein sequence ID" value="PFX19541.1"/>
    <property type="molecule type" value="Genomic_DNA"/>
</dbReference>
<feature type="compositionally biased region" description="Polar residues" evidence="24">
    <location>
        <begin position="780"/>
        <end position="795"/>
    </location>
</feature>
<feature type="domain" description="Reverse transcriptase" evidence="25">
    <location>
        <begin position="1"/>
        <end position="214"/>
    </location>
</feature>
<dbReference type="InterPro" id="IPR000477">
    <property type="entry name" value="RT_dom"/>
</dbReference>
<dbReference type="PROSITE" id="PS00842">
    <property type="entry name" value="XPG_2"/>
    <property type="match status" value="1"/>
</dbReference>
<dbReference type="GO" id="GO:0006310">
    <property type="term" value="P:DNA recombination"/>
    <property type="evidence" value="ECO:0007669"/>
    <property type="project" value="TreeGrafter"/>
</dbReference>
<keyword evidence="7" id="KW-0255">Endonuclease</keyword>
<dbReference type="GO" id="GO:0035312">
    <property type="term" value="F:5'-3' DNA exonuclease activity"/>
    <property type="evidence" value="ECO:0007669"/>
    <property type="project" value="UniProtKB-UniRule"/>
</dbReference>
<keyword evidence="8 23" id="KW-0227">DNA damage</keyword>
<protein>
    <recommendedName>
        <fullName evidence="3 23">Exonuclease 1</fullName>
        <ecNumber evidence="23">3.1.-.-</ecNumber>
    </recommendedName>
</protein>
<evidence type="ECO:0000313" key="27">
    <source>
        <dbReference type="Proteomes" id="UP000225706"/>
    </source>
</evidence>
<keyword evidence="16 23" id="KW-0238">DNA-binding</keyword>
<dbReference type="SMART" id="SM00279">
    <property type="entry name" value="HhH2"/>
    <property type="match status" value="1"/>
</dbReference>
<sequence>MLLHFNVKPILVFDGSYLPSKAGQEERRRKVHNDILLALDNHQSVILLLLDLSAAFDTVDHKILLNRLSTRFGITGAALSWFSSYLSNRYQFVNIRGQRSSNRPLKCGVPQGSVLGPILYLLYTAPLGDIVRKYNMGFHFYADDTQLYLSFDSKSGAAEASAVAQIEACAGEIDNWMSANRLKLNSDKSELLIINSKYRPRPLVNSISFGGSVVQASPFARNLGVVFDNESSLDKHISAICKSAFFHLRRIAKIRSYLTEEATIALVHAFITCRLDNGNALLFGLPKYQIQRLQSILNCAARLVKRHSKFDRASPLLFELHWLPVEQRITFKILLFVFKSLNGLAPFYLSDLISTYVPSRSLRTRQENKAKGLAFLRAGNRQQALDCFQKCVDITPEMALEVIKECRKKGVDCIVAPYEADAQLAYLMKARLAQAIISEDSDLLVYGCQKVIFKMDVNGHGLAVDLADLSKLTKLKLHQFTQEKFRHMCILSGCDYLPSVKGIGLQTAIKLLRKSSNVDKLIRSLRTETKMHVPDDYEKNFKQAEETFLYQLVFDPVSMNLVPLSDLPEGLQAGDLVFAGPLMTREKALGIALGNINPITGEVMADFDPKKVKIIDPGSGNKSDEDSQSRALTPVSTSSFGQAVISKRGKTEYDVQKSLSGLMLNSQSSAKTKKPFVPPRHKRKIEEESVDDDSLLNMYTVLKPKHVIPRAPVNFQRTKPGALSWNRPKKFKNPFKISDHRVESRDQVKVSRYFNVTGNQLESPRDSPDTMEDSPAGETNFDSENNDELSSTGESQPGGGLTVLKQNMDEHLFQCERENFVQTEDMEQNKENQSTTEVDLSPKLYKIEYCKRESKEETTFHDSNSSQTRSPEKLLCQSVLTNHSLNISYNRNDESVETKLTERFSYKRLQRPTKLIDNTLEPLSREETVSNNSGFSRSVEVIRIDSGYISDTEMSTDGDTLTPTQSVITDQTTPSTGRNFSLLQGSAVGSKTTKKQIRLNSKAGLRSTGLGRCRSIGITRKKTKSKDSLNSSGTSSLLSYFEFDRRKKPRFSYDS</sequence>
<dbReference type="InterPro" id="IPR019734">
    <property type="entry name" value="TPR_rpt"/>
</dbReference>
<dbReference type="PROSITE" id="PS50005">
    <property type="entry name" value="TPR"/>
    <property type="match status" value="1"/>
</dbReference>
<proteinExistence type="inferred from homology"/>
<dbReference type="InterPro" id="IPR008918">
    <property type="entry name" value="HhH2"/>
</dbReference>
<dbReference type="InterPro" id="IPR037315">
    <property type="entry name" value="EXO1_H3TH"/>
</dbReference>
<feature type="region of interest" description="Disordered" evidence="24">
    <location>
        <begin position="751"/>
        <end position="802"/>
    </location>
</feature>
<evidence type="ECO:0000256" key="2">
    <source>
        <dbReference type="ARBA" id="ARBA00010563"/>
    </source>
</evidence>
<dbReference type="InterPro" id="IPR029060">
    <property type="entry name" value="PIN-like_dom_sf"/>
</dbReference>
<comment type="subunit">
    <text evidence="21">Interacts with the MLH1-PMS2 heterodimer via MLH1. Interacts with MSH3. Interacts with the MSH2-MSH6 heterodimer via MSH2, and this interaction may increase the processivity of the 5'-&gt;3' exonuclease activity. Interacts with PCNA, and this interaction may both stimulate the cryptic 3'-&gt;5' exonuclease activity and suppress the 5'-&gt;3' exonuclease activity. Interacts with WRN, and this interaction stimulates both the 5'-&gt;3' exonuclease activity and cleavage of 5'-overhanging flap structures. Interacts with RECQL/RECQ1, and this interaction stimulates cleavage of 5'-overhanging flap structures. Interacts with DNA helicase ZGRF1; the interaction is increased following DNA damage induction.</text>
</comment>
<dbReference type="GO" id="GO:0017108">
    <property type="term" value="F:5'-flap endonuclease activity"/>
    <property type="evidence" value="ECO:0007669"/>
    <property type="project" value="TreeGrafter"/>
</dbReference>
<dbReference type="AlphaFoldDB" id="A0A2B4RPK9"/>
<evidence type="ECO:0000256" key="17">
    <source>
        <dbReference type="ARBA" id="ARBA00023204"/>
    </source>
</evidence>
<comment type="function">
    <text evidence="20">5'-&gt;3' double-stranded DNA exonuclease which may also possess a cryptic 3'-&gt;5' double-stranded DNA exonuclease activity. Functions in DNA mismatch repair (MMR) to excise mismatch-containing DNA tracts directed by strand breaks located either 5' or 3' to the mismatch. Also exhibits endonuclease activity against 5'-overhanging flap structures similar to those generated by displacement synthesis when DNA polymerase encounters the 5'-end of a downstream Okazaki fragment. Required for somatic hypermutation (SHM) and class switch recombination (CSR) of immunoglobulin genes. Essential for male and female meiosis.</text>
</comment>
<dbReference type="Pfam" id="PF00078">
    <property type="entry name" value="RVT_1"/>
    <property type="match status" value="1"/>
</dbReference>
<dbReference type="GO" id="GO:0006298">
    <property type="term" value="P:mismatch repair"/>
    <property type="evidence" value="ECO:0007669"/>
    <property type="project" value="TreeGrafter"/>
</dbReference>
<evidence type="ECO:0000256" key="3">
    <source>
        <dbReference type="ARBA" id="ARBA00020324"/>
    </source>
</evidence>
<keyword evidence="14 23" id="KW-0267">Excision nuclease</keyword>
<evidence type="ECO:0000256" key="7">
    <source>
        <dbReference type="ARBA" id="ARBA00022759"/>
    </source>
</evidence>
<keyword evidence="9 23" id="KW-0228">DNA excision</keyword>
<keyword evidence="17 23" id="KW-0234">DNA repair</keyword>
<evidence type="ECO:0000256" key="1">
    <source>
        <dbReference type="ARBA" id="ARBA00004123"/>
    </source>
</evidence>
<evidence type="ECO:0000256" key="14">
    <source>
        <dbReference type="ARBA" id="ARBA00022881"/>
    </source>
</evidence>
<dbReference type="InterPro" id="IPR006084">
    <property type="entry name" value="XPG/Rad2"/>
</dbReference>
<evidence type="ECO:0000256" key="4">
    <source>
        <dbReference type="ARBA" id="ARBA00022553"/>
    </source>
</evidence>
<dbReference type="FunFam" id="1.10.150.20:FF:000011">
    <property type="entry name" value="exonuclease 1"/>
    <property type="match status" value="1"/>
</dbReference>
<dbReference type="EC" id="3.1.-.-" evidence="23"/>
<dbReference type="GO" id="GO:0003677">
    <property type="term" value="F:DNA binding"/>
    <property type="evidence" value="ECO:0007669"/>
    <property type="project" value="UniProtKB-UniRule"/>
</dbReference>
<evidence type="ECO:0000256" key="16">
    <source>
        <dbReference type="ARBA" id="ARBA00023125"/>
    </source>
</evidence>
<keyword evidence="12 23" id="KW-0460">Magnesium</keyword>
<keyword evidence="11 23" id="KW-0269">Exonuclease</keyword>
<dbReference type="InterPro" id="IPR006086">
    <property type="entry name" value="XPG-I_dom"/>
</dbReference>
<dbReference type="Pfam" id="PF00867">
    <property type="entry name" value="XPG_I"/>
    <property type="match status" value="1"/>
</dbReference>
<dbReference type="GO" id="GO:0046872">
    <property type="term" value="F:metal ion binding"/>
    <property type="evidence" value="ECO:0007669"/>
    <property type="project" value="UniProtKB-UniRule"/>
</dbReference>
<evidence type="ECO:0000256" key="21">
    <source>
        <dbReference type="ARBA" id="ARBA00064664"/>
    </source>
</evidence>
<keyword evidence="22" id="KW-0802">TPR repeat</keyword>
<evidence type="ECO:0000256" key="18">
    <source>
        <dbReference type="ARBA" id="ARBA00023242"/>
    </source>
</evidence>
<name>A0A2B4RPK9_STYPI</name>
<keyword evidence="5 23" id="KW-0540">Nuclease</keyword>
<organism evidence="26 27">
    <name type="scientific">Stylophora pistillata</name>
    <name type="common">Smooth cauliflower coral</name>
    <dbReference type="NCBI Taxonomy" id="50429"/>
    <lineage>
        <taxon>Eukaryota</taxon>
        <taxon>Metazoa</taxon>
        <taxon>Cnidaria</taxon>
        <taxon>Anthozoa</taxon>
        <taxon>Hexacorallia</taxon>
        <taxon>Scleractinia</taxon>
        <taxon>Astrocoeniina</taxon>
        <taxon>Pocilloporidae</taxon>
        <taxon>Stylophora</taxon>
    </lineage>
</organism>
<evidence type="ECO:0000256" key="19">
    <source>
        <dbReference type="ARBA" id="ARBA00023254"/>
    </source>
</evidence>
<reference evidence="27" key="1">
    <citation type="journal article" date="2017" name="bioRxiv">
        <title>Comparative analysis of the genomes of Stylophora pistillata and Acropora digitifera provides evidence for extensive differences between species of corals.</title>
        <authorList>
            <person name="Voolstra C.R."/>
            <person name="Li Y."/>
            <person name="Liew Y.J."/>
            <person name="Baumgarten S."/>
            <person name="Zoccola D."/>
            <person name="Flot J.-F."/>
            <person name="Tambutte S."/>
            <person name="Allemand D."/>
            <person name="Aranda M."/>
        </authorList>
    </citation>
    <scope>NUCLEOTIDE SEQUENCE [LARGE SCALE GENOMIC DNA]</scope>
</reference>
<dbReference type="InterPro" id="IPR044752">
    <property type="entry name" value="PIN-like_EXO1"/>
</dbReference>
<dbReference type="SUPFAM" id="SSF88723">
    <property type="entry name" value="PIN domain-like"/>
    <property type="match status" value="1"/>
</dbReference>
<dbReference type="InterPro" id="IPR019974">
    <property type="entry name" value="XPG_CS"/>
</dbReference>
<evidence type="ECO:0000256" key="20">
    <source>
        <dbReference type="ARBA" id="ARBA00057694"/>
    </source>
</evidence>
<evidence type="ECO:0000256" key="5">
    <source>
        <dbReference type="ARBA" id="ARBA00022722"/>
    </source>
</evidence>
<evidence type="ECO:0000256" key="9">
    <source>
        <dbReference type="ARBA" id="ARBA00022769"/>
    </source>
</evidence>
<evidence type="ECO:0000256" key="8">
    <source>
        <dbReference type="ARBA" id="ARBA00022763"/>
    </source>
</evidence>
<comment type="caution">
    <text evidence="26">The sequence shown here is derived from an EMBL/GenBank/DDBJ whole genome shotgun (WGS) entry which is preliminary data.</text>
</comment>
<dbReference type="SUPFAM" id="SSF47807">
    <property type="entry name" value="5' to 3' exonuclease, C-terminal subdomain"/>
    <property type="match status" value="1"/>
</dbReference>
<keyword evidence="19" id="KW-0469">Meiosis</keyword>
<dbReference type="CDD" id="cd09857">
    <property type="entry name" value="PIN_EXO1"/>
    <property type="match status" value="1"/>
</dbReference>
<accession>A0A2B4RPK9</accession>
<dbReference type="PRINTS" id="PR00853">
    <property type="entry name" value="XPGRADSUPER"/>
</dbReference>
<dbReference type="PROSITE" id="PS00841">
    <property type="entry name" value="XPG_1"/>
    <property type="match status" value="1"/>
</dbReference>
<evidence type="ECO:0000256" key="24">
    <source>
        <dbReference type="SAM" id="MobiDB-lite"/>
    </source>
</evidence>
<evidence type="ECO:0000313" key="26">
    <source>
        <dbReference type="EMBL" id="PFX19541.1"/>
    </source>
</evidence>
<keyword evidence="4" id="KW-0597">Phosphoprotein</keyword>
<evidence type="ECO:0000256" key="23">
    <source>
        <dbReference type="RuleBase" id="RU910737"/>
    </source>
</evidence>
<dbReference type="FunFam" id="3.40.50.1010:FF:000111">
    <property type="entry name" value="Exonuclease 1"/>
    <property type="match status" value="1"/>
</dbReference>
<evidence type="ECO:0000256" key="22">
    <source>
        <dbReference type="PROSITE-ProRule" id="PRU00339"/>
    </source>
</evidence>
<dbReference type="OrthoDB" id="6129079at2759"/>
<gene>
    <name evidence="26" type="primary">exo1</name>
    <name evidence="26" type="ORF">AWC38_SpisGene16060</name>
</gene>
<comment type="similarity">
    <text evidence="2 23">Belongs to the XPG/RAD2 endonuclease family. EXO1 subfamily.</text>
</comment>
<evidence type="ECO:0000256" key="13">
    <source>
        <dbReference type="ARBA" id="ARBA00022859"/>
    </source>
</evidence>
<keyword evidence="27" id="KW-1185">Reference proteome</keyword>
<keyword evidence="15" id="KW-0007">Acetylation</keyword>
<dbReference type="Gene3D" id="3.40.50.1010">
    <property type="entry name" value="5'-nuclease"/>
    <property type="match status" value="2"/>
</dbReference>
<dbReference type="PANTHER" id="PTHR11081">
    <property type="entry name" value="FLAP ENDONUCLEASE FAMILY MEMBER"/>
    <property type="match status" value="1"/>
</dbReference>
<feature type="region of interest" description="Disordered" evidence="24">
    <location>
        <begin position="953"/>
        <end position="982"/>
    </location>
</feature>
<dbReference type="PANTHER" id="PTHR11081:SF8">
    <property type="entry name" value="EXONUCLEASE 1"/>
    <property type="match status" value="1"/>
</dbReference>
<keyword evidence="13" id="KW-0391">Immunity</keyword>
<keyword evidence="10 23" id="KW-0378">Hydrolase</keyword>
<feature type="region of interest" description="Disordered" evidence="24">
    <location>
        <begin position="615"/>
        <end position="635"/>
    </location>
</feature>
<dbReference type="Gene3D" id="1.10.150.20">
    <property type="entry name" value="5' to 3' exonuclease, C-terminal subdomain"/>
    <property type="match status" value="1"/>
</dbReference>
<dbReference type="STRING" id="50429.A0A2B4RPK9"/>
<feature type="repeat" description="TPR" evidence="22">
    <location>
        <begin position="365"/>
        <end position="398"/>
    </location>
</feature>
<evidence type="ECO:0000256" key="15">
    <source>
        <dbReference type="ARBA" id="ARBA00022990"/>
    </source>
</evidence>
<dbReference type="CDD" id="cd09908">
    <property type="entry name" value="H3TH_EXO1"/>
    <property type="match status" value="1"/>
</dbReference>
<keyword evidence="6 23" id="KW-0479">Metal-binding</keyword>
<dbReference type="GO" id="GO:0002376">
    <property type="term" value="P:immune system process"/>
    <property type="evidence" value="ECO:0007669"/>
    <property type="project" value="UniProtKB-KW"/>
</dbReference>
<evidence type="ECO:0000259" key="25">
    <source>
        <dbReference type="PROSITE" id="PS50878"/>
    </source>
</evidence>
<dbReference type="GO" id="GO:0005634">
    <property type="term" value="C:nucleus"/>
    <property type="evidence" value="ECO:0007669"/>
    <property type="project" value="UniProtKB-SubCell"/>
</dbReference>
<dbReference type="PROSITE" id="PS50878">
    <property type="entry name" value="RT_POL"/>
    <property type="match status" value="1"/>
</dbReference>
<evidence type="ECO:0000256" key="6">
    <source>
        <dbReference type="ARBA" id="ARBA00022723"/>
    </source>
</evidence>
<evidence type="ECO:0000256" key="12">
    <source>
        <dbReference type="ARBA" id="ARBA00022842"/>
    </source>
</evidence>
<keyword evidence="18 23" id="KW-0539">Nucleus</keyword>
<dbReference type="InterPro" id="IPR036279">
    <property type="entry name" value="5-3_exonuclease_C_sf"/>
</dbReference>
<evidence type="ECO:0000256" key="10">
    <source>
        <dbReference type="ARBA" id="ARBA00022801"/>
    </source>
</evidence>
<comment type="subcellular location">
    <subcellularLocation>
        <location evidence="1 23">Nucleus</location>
    </subcellularLocation>
</comment>
<evidence type="ECO:0000256" key="11">
    <source>
        <dbReference type="ARBA" id="ARBA00022839"/>
    </source>
</evidence>
<comment type="cofactor">
    <cofactor evidence="23">
        <name>Mg(2+)</name>
        <dbReference type="ChEBI" id="CHEBI:18420"/>
    </cofactor>
    <text evidence="23">Binds 2 magnesium ions per subunit. They probably participate in the reaction catalyzed by the enzyme. May bind an additional third magnesium ion after substrate binding.</text>
</comment>
<dbReference type="SMART" id="SM00484">
    <property type="entry name" value="XPGI"/>
    <property type="match status" value="1"/>
</dbReference>
<dbReference type="GO" id="GO:0051321">
    <property type="term" value="P:meiotic cell cycle"/>
    <property type="evidence" value="ECO:0007669"/>
    <property type="project" value="UniProtKB-KW"/>
</dbReference>